<evidence type="ECO:0000259" key="1">
    <source>
        <dbReference type="Pfam" id="PF24035"/>
    </source>
</evidence>
<evidence type="ECO:0000313" key="2">
    <source>
        <dbReference type="EMBL" id="RXK50377.1"/>
    </source>
</evidence>
<evidence type="ECO:0000313" key="3">
    <source>
        <dbReference type="Proteomes" id="UP000289691"/>
    </source>
</evidence>
<reference evidence="2 3" key="1">
    <citation type="submission" date="2019-01" db="EMBL/GenBank/DDBJ databases">
        <title>Halorientalis sp. F13-25 a new haloarchaeum isolated from hypersaline water.</title>
        <authorList>
            <person name="Ana D.-V."/>
            <person name="Cristina S.-P."/>
            <person name="Antonio V."/>
        </authorList>
    </citation>
    <scope>NUCLEOTIDE SEQUENCE [LARGE SCALE GENOMIC DNA]</scope>
    <source>
        <strain evidence="2 3">F13-25</strain>
    </source>
</reference>
<dbReference type="OrthoDB" id="331021at2157"/>
<dbReference type="InterPro" id="IPR055768">
    <property type="entry name" value="DUF7344"/>
</dbReference>
<dbReference type="Proteomes" id="UP000289691">
    <property type="component" value="Unassembled WGS sequence"/>
</dbReference>
<feature type="domain" description="DUF7344" evidence="1">
    <location>
        <begin position="15"/>
        <end position="92"/>
    </location>
</feature>
<accession>A0A498L537</accession>
<dbReference type="AlphaFoldDB" id="A0A498L537"/>
<protein>
    <recommendedName>
        <fullName evidence="1">DUF7344 domain-containing protein</fullName>
    </recommendedName>
</protein>
<comment type="caution">
    <text evidence="2">The sequence shown here is derived from an EMBL/GenBank/DDBJ whole genome shotgun (WGS) entry which is preliminary data.</text>
</comment>
<dbReference type="Pfam" id="PF24035">
    <property type="entry name" value="DUF7344"/>
    <property type="match status" value="1"/>
</dbReference>
<gene>
    <name evidence="2" type="ORF">EAF64_07435</name>
</gene>
<sequence>MFSLSPASIPESDVHHLLSNARRRETLAALWRRPEEVTLRELSELIAAAEAGVTPAPRPLRESVYNTLHQTHLPKLQAFGLVEYDSDRKLVRPRPESRYLHRYMDTVNGIGVTWGEYYRALGIGGLCSVVASLADVPPFGAVDPLVFASGSLAVFALSTGYQLLGGRGGRLRRLVSSLR</sequence>
<organism evidence="2 3">
    <name type="scientific">Halorientalis pallida</name>
    <dbReference type="NCBI Taxonomy" id="2479928"/>
    <lineage>
        <taxon>Archaea</taxon>
        <taxon>Methanobacteriati</taxon>
        <taxon>Methanobacteriota</taxon>
        <taxon>Stenosarchaea group</taxon>
        <taxon>Halobacteria</taxon>
        <taxon>Halobacteriales</taxon>
        <taxon>Haloarculaceae</taxon>
        <taxon>Halorientalis</taxon>
    </lineage>
</organism>
<dbReference type="EMBL" id="RDFA01000002">
    <property type="protein sequence ID" value="RXK50377.1"/>
    <property type="molecule type" value="Genomic_DNA"/>
</dbReference>
<name>A0A498L537_9EURY</name>
<keyword evidence="3" id="KW-1185">Reference proteome</keyword>
<proteinExistence type="predicted"/>
<dbReference type="RefSeq" id="WP_129068338.1">
    <property type="nucleotide sequence ID" value="NZ_RDFA01000002.1"/>
</dbReference>